<dbReference type="EMBL" id="CP064750">
    <property type="protein sequence ID" value="QPC65813.1"/>
    <property type="molecule type" value="Genomic_DNA"/>
</dbReference>
<dbReference type="SMART" id="SM00672">
    <property type="entry name" value="CAP10"/>
    <property type="match status" value="1"/>
</dbReference>
<keyword evidence="1" id="KW-0812">Transmembrane</keyword>
<keyword evidence="1" id="KW-1133">Transmembrane helix</keyword>
<dbReference type="PANTHER" id="PTHR12203:SF61">
    <property type="entry name" value="CAPSULE PROTEIN"/>
    <property type="match status" value="1"/>
</dbReference>
<dbReference type="PANTHER" id="PTHR12203">
    <property type="entry name" value="KDEL LYS-ASP-GLU-LEU CONTAINING - RELATED"/>
    <property type="match status" value="1"/>
</dbReference>
<dbReference type="InterPro" id="IPR051091">
    <property type="entry name" value="O-Glucosyltr/Glycosyltrsf_90"/>
</dbReference>
<proteinExistence type="predicted"/>
<dbReference type="Proteomes" id="UP000663297">
    <property type="component" value="Chromosome 4"/>
</dbReference>
<reference evidence="3" key="1">
    <citation type="submission" date="2020-11" db="EMBL/GenBank/DDBJ databases">
        <title>The chromosome-scale genome resource for two endophytic Fusarium species: F. culmorum and F. pseudograminearum.</title>
        <authorList>
            <person name="Yuan Z."/>
        </authorList>
    </citation>
    <scope>NUCLEOTIDE SEQUENCE</scope>
    <source>
        <strain evidence="3">Class2-1B</strain>
    </source>
</reference>
<feature type="transmembrane region" description="Helical" evidence="1">
    <location>
        <begin position="157"/>
        <end position="177"/>
    </location>
</feature>
<dbReference type="InterPro" id="IPR006598">
    <property type="entry name" value="CAP10"/>
</dbReference>
<feature type="domain" description="Glycosyl transferase CAP10" evidence="2">
    <location>
        <begin position="501"/>
        <end position="759"/>
    </location>
</feature>
<feature type="transmembrane region" description="Helical" evidence="1">
    <location>
        <begin position="6"/>
        <end position="27"/>
    </location>
</feature>
<keyword evidence="1" id="KW-0472">Membrane</keyword>
<feature type="transmembrane region" description="Helical" evidence="1">
    <location>
        <begin position="102"/>
        <end position="119"/>
    </location>
</feature>
<dbReference type="AlphaFoldDB" id="A0A7S8HYD7"/>
<evidence type="ECO:0000313" key="3">
    <source>
        <dbReference type="EMBL" id="QPC65813.1"/>
    </source>
</evidence>
<sequence length="760" mass="85337">MSLLKYVDPVVASAAGAILFTTVTQYYPARRLELCSEIVCWAIIPILFQHFPSSTSHPTLPVGHSHDPKKQERTTYLTKISQWLVAAGIATAAFYRAETNIVGFYPALTPILIVVYAYFSSHTKYSDPQTQSPLINTAWGAASTAIPAVISLSNGDLFGSLVSIILVVSLLVAYSLLAPGYKFGLPSVDIATCIEEISFRTACLLVVSIAVQIFILGPPTSDIVTVLLSGSFKAMAWFFTIQTANQTSWSIAPIIGTFAIACTRDPSSQTSQLQGICHVFVSAVSLFQTTEVLPKQTKGRSIIWLCLSASIIPFVFNEYMIHEAQNAAINTLSDTQPHPVEVLAQRATERYEAMMKNQSATYEAAVAEYKRRYHIDPPPGFEGWFQFARRHNSPIIDDFDMISSSIAPFLKISGKEVAEAMNELYKTSGSEVWFCKLLYNLPGVLPNVKLLINHFDEPRIMIPSAKGDPQQQLKLTDMSQQPTWDILTMSCSATKRETEERIHGLPFVQDHLADSDLCKHPEYKHLQGAFVSPQTFPLIEGLVPVLSTGAYSTMGDILIPSPAYIENEFQYDNSRDMLWSEKKDNLYWRGSTTGGHAHDGRWRDFQRQRFVGMAQNLGCQKHSYIRKEEDSVTTVESRFLNGRLFDVGFTRIFQCDSKFCRDQSTYFDVKSWADKDKAFGSKLAFDLDGNGISGRYYKLLSSNSLPLKQTLLREWHDERLIPWVHYIPISQSLKELPELVTYLTSTERGQRLQDPEREAF</sequence>
<evidence type="ECO:0000313" key="4">
    <source>
        <dbReference type="Proteomes" id="UP000663297"/>
    </source>
</evidence>
<name>A0A7S8HYD7_FUSCU</name>
<organism evidence="3 4">
    <name type="scientific">Fusarium culmorum</name>
    <dbReference type="NCBI Taxonomy" id="5516"/>
    <lineage>
        <taxon>Eukaryota</taxon>
        <taxon>Fungi</taxon>
        <taxon>Dikarya</taxon>
        <taxon>Ascomycota</taxon>
        <taxon>Pezizomycotina</taxon>
        <taxon>Sordariomycetes</taxon>
        <taxon>Hypocreomycetidae</taxon>
        <taxon>Hypocreales</taxon>
        <taxon>Nectriaceae</taxon>
        <taxon>Fusarium</taxon>
    </lineage>
</organism>
<evidence type="ECO:0000259" key="2">
    <source>
        <dbReference type="SMART" id="SM00672"/>
    </source>
</evidence>
<gene>
    <name evidence="3" type="ORF">HYE67_008044</name>
</gene>
<evidence type="ECO:0000256" key="1">
    <source>
        <dbReference type="SAM" id="Phobius"/>
    </source>
</evidence>
<protein>
    <recommendedName>
        <fullName evidence="2">Glycosyl transferase CAP10 domain-containing protein</fullName>
    </recommendedName>
</protein>
<accession>A0A7S8HYD7</accession>